<dbReference type="RefSeq" id="WP_095743519.1">
    <property type="nucleotide sequence ID" value="NZ_CP023284.1"/>
</dbReference>
<evidence type="ECO:0000256" key="3">
    <source>
        <dbReference type="ARBA" id="ARBA00022737"/>
    </source>
</evidence>
<dbReference type="PROSITE" id="PS00101">
    <property type="entry name" value="HEXAPEP_TRANSFERASES"/>
    <property type="match status" value="1"/>
</dbReference>
<dbReference type="Gene3D" id="2.160.10.10">
    <property type="entry name" value="Hexapeptide repeat proteins"/>
    <property type="match status" value="1"/>
</dbReference>
<dbReference type="Pfam" id="PF00132">
    <property type="entry name" value="Hexapep"/>
    <property type="match status" value="3"/>
</dbReference>
<accession>A0A250DDP1</accession>
<dbReference type="SUPFAM" id="SSF51161">
    <property type="entry name" value="Trimeric LpxA-like enzymes"/>
    <property type="match status" value="1"/>
</dbReference>
<dbReference type="CDD" id="cd03358">
    <property type="entry name" value="LbH_WxcM_N_like"/>
    <property type="match status" value="1"/>
</dbReference>
<keyword evidence="4" id="KW-0012">Acyltransferase</keyword>
<dbReference type="InterPro" id="IPR001451">
    <property type="entry name" value="Hexapep"/>
</dbReference>
<dbReference type="InterPro" id="IPR050179">
    <property type="entry name" value="Trans_hexapeptide_repeat"/>
</dbReference>
<dbReference type="PANTHER" id="PTHR43300">
    <property type="entry name" value="ACETYLTRANSFERASE"/>
    <property type="match status" value="1"/>
</dbReference>
<keyword evidence="5" id="KW-0413">Isomerase</keyword>
<dbReference type="GO" id="GO:0016853">
    <property type="term" value="F:isomerase activity"/>
    <property type="evidence" value="ECO:0007669"/>
    <property type="project" value="UniProtKB-KW"/>
</dbReference>
<evidence type="ECO:0000256" key="1">
    <source>
        <dbReference type="ARBA" id="ARBA00007274"/>
    </source>
</evidence>
<dbReference type="EMBL" id="CP023284">
    <property type="protein sequence ID" value="ATA52446.1"/>
    <property type="molecule type" value="Genomic_DNA"/>
</dbReference>
<dbReference type="Proteomes" id="UP000217154">
    <property type="component" value="Chromosome"/>
</dbReference>
<evidence type="ECO:0000313" key="6">
    <source>
        <dbReference type="Proteomes" id="UP000217154"/>
    </source>
</evidence>
<sequence>MTSNNSAFIHSLADVQAKEIGDGTNIWQFNVVLAGARIGANCNVSAHCFIENDVVVGDNVTVKSGVYLWDGITLESNVFIGPGAIFTNDLFPRSKVYPESFLRTTVCRGASIGAGAVITPGITIGHDAMVAAGAVVTRDVAPFSLVVGAPARHVRFLNQE</sequence>
<organism evidence="5 6">
    <name type="scientific">Variovorax boronicumulans</name>
    <dbReference type="NCBI Taxonomy" id="436515"/>
    <lineage>
        <taxon>Bacteria</taxon>
        <taxon>Pseudomonadati</taxon>
        <taxon>Pseudomonadota</taxon>
        <taxon>Betaproteobacteria</taxon>
        <taxon>Burkholderiales</taxon>
        <taxon>Comamonadaceae</taxon>
        <taxon>Variovorax</taxon>
    </lineage>
</organism>
<gene>
    <name evidence="5" type="ORF">CKY39_03855</name>
</gene>
<dbReference type="AlphaFoldDB" id="A0A250DDP1"/>
<reference evidence="5 6" key="1">
    <citation type="submission" date="2017-09" db="EMBL/GenBank/DDBJ databases">
        <title>The diverse metabolic capabilities of V. boronicumulans make it an excellent choice for continued studies on novel biodegradation.</title>
        <authorList>
            <person name="Sun S."/>
        </authorList>
    </citation>
    <scope>NUCLEOTIDE SEQUENCE [LARGE SCALE GENOMIC DNA]</scope>
    <source>
        <strain evidence="5 6">J1</strain>
    </source>
</reference>
<protein>
    <submittedName>
        <fullName evidence="5">dTDP-6-deoxy-3,4-keto-hexulose isomerase</fullName>
    </submittedName>
</protein>
<dbReference type="PANTHER" id="PTHR43300:SF4">
    <property type="entry name" value="ACYL-[ACYL-CARRIER-PROTEIN]--UDP-N-ACETYLGLUCOSAMINE O-ACYLTRANSFERASE"/>
    <property type="match status" value="1"/>
</dbReference>
<keyword evidence="3" id="KW-0677">Repeat</keyword>
<dbReference type="InterPro" id="IPR018357">
    <property type="entry name" value="Hexapep_transf_CS"/>
</dbReference>
<dbReference type="InterPro" id="IPR011004">
    <property type="entry name" value="Trimer_LpxA-like_sf"/>
</dbReference>
<evidence type="ECO:0000256" key="4">
    <source>
        <dbReference type="ARBA" id="ARBA00023315"/>
    </source>
</evidence>
<evidence type="ECO:0000313" key="5">
    <source>
        <dbReference type="EMBL" id="ATA52446.1"/>
    </source>
</evidence>
<proteinExistence type="inferred from homology"/>
<evidence type="ECO:0000256" key="2">
    <source>
        <dbReference type="ARBA" id="ARBA00022679"/>
    </source>
</evidence>
<keyword evidence="2" id="KW-0808">Transferase</keyword>
<comment type="similarity">
    <text evidence="1">Belongs to the transferase hexapeptide repeat family.</text>
</comment>
<name>A0A250DDP1_9BURK</name>
<dbReference type="KEGG" id="vbo:CKY39_03855"/>
<dbReference type="GO" id="GO:0016746">
    <property type="term" value="F:acyltransferase activity"/>
    <property type="evidence" value="ECO:0007669"/>
    <property type="project" value="UniProtKB-KW"/>
</dbReference>